<protein>
    <submittedName>
        <fullName evidence="2">DUF3833 domain-containing protein</fullName>
    </submittedName>
</protein>
<feature type="signal peptide" evidence="1">
    <location>
        <begin position="1"/>
        <end position="27"/>
    </location>
</feature>
<dbReference type="Proteomes" id="UP000545386">
    <property type="component" value="Unassembled WGS sequence"/>
</dbReference>
<evidence type="ECO:0000313" key="2">
    <source>
        <dbReference type="EMBL" id="MBC2769904.1"/>
    </source>
</evidence>
<accession>A0A842HPX0</accession>
<dbReference type="InterPro" id="IPR024409">
    <property type="entry name" value="DUF3833"/>
</dbReference>
<evidence type="ECO:0000313" key="3">
    <source>
        <dbReference type="Proteomes" id="UP000545386"/>
    </source>
</evidence>
<evidence type="ECO:0000256" key="1">
    <source>
        <dbReference type="SAM" id="SignalP"/>
    </source>
</evidence>
<feature type="chain" id="PRO_5032290792" evidence="1">
    <location>
        <begin position="28"/>
        <end position="183"/>
    </location>
</feature>
<dbReference type="EMBL" id="JACJUU010000005">
    <property type="protein sequence ID" value="MBC2769904.1"/>
    <property type="molecule type" value="Genomic_DNA"/>
</dbReference>
<comment type="caution">
    <text evidence="2">The sequence shown here is derived from an EMBL/GenBank/DDBJ whole genome shotgun (WGS) entry which is preliminary data.</text>
</comment>
<keyword evidence="1" id="KW-0732">Signal</keyword>
<proteinExistence type="predicted"/>
<reference evidence="2 3" key="1">
    <citation type="submission" date="2020-08" db="EMBL/GenBank/DDBJ databases">
        <title>Paraeoetvoesia sp. YC-7-48 draft genome sequence.</title>
        <authorList>
            <person name="Yao L."/>
        </authorList>
    </citation>
    <scope>NUCLEOTIDE SEQUENCE [LARGE SCALE GENOMIC DNA]</scope>
    <source>
        <strain evidence="3">YC-7-48</strain>
    </source>
</reference>
<keyword evidence="3" id="KW-1185">Reference proteome</keyword>
<dbReference type="RefSeq" id="WP_185779619.1">
    <property type="nucleotide sequence ID" value="NZ_JACJUU010000005.1"/>
</dbReference>
<organism evidence="2 3">
    <name type="scientific">Pusillimonas minor</name>
    <dbReference type="NCBI Taxonomy" id="2697024"/>
    <lineage>
        <taxon>Bacteria</taxon>
        <taxon>Pseudomonadati</taxon>
        <taxon>Pseudomonadota</taxon>
        <taxon>Betaproteobacteria</taxon>
        <taxon>Burkholderiales</taxon>
        <taxon>Alcaligenaceae</taxon>
        <taxon>Pusillimonas</taxon>
    </lineage>
</organism>
<dbReference type="AlphaFoldDB" id="A0A842HPX0"/>
<gene>
    <name evidence="2" type="ORF">GTU67_08265</name>
</gene>
<dbReference type="Pfam" id="PF12915">
    <property type="entry name" value="DUF3833"/>
    <property type="match status" value="1"/>
</dbReference>
<name>A0A842HPX0_9BURK</name>
<sequence>MPVFTAWKRGVRWATLSVACMGLIACASPKPADYAAERPVLDLREYFVGDIDAYGLFTDRSGKVVRRFTVKIKASWEGNKGVLEEDFIYSDGEKQRRVWYLTYEGDGRYTGTAEDVVGEASGEVAGNAFQWRYVLRLPVGDRTYDVSFNDWMYLMDDKVMLNKAVMSKFGIRLGDVTLSFHKR</sequence>